<accession>A0ABY7VZL5</accession>
<feature type="domain" description="Alpha-L-rhamnosidase six-hairpin glycosidase" evidence="1">
    <location>
        <begin position="509"/>
        <end position="848"/>
    </location>
</feature>
<sequence length="935" mass="105258">MKQSPYPNIFEGSWIWGSDKSNKCILSYEFYLTQIPSSADFWFSVGEFAHVYVNGMHLTYGPHPSSHGNFSINYLDITFLLQSGKNNITVLVAAPDFSLYSRATMPKGFWAQILIDENEHFATGSDWKAAPATHILDAAPRRSAGCLSVQSFDLRSHHLQEFFSGKSQINEQAVVLKKAEAAQFNSFSQLLFESASTPFPKIRALGLYDQVIPSMHIDFSTIYDGPGAYVATSYFYVADEVHTEVLTFSDSAFKVFVNGYLINEQGSQSFINDADPRWHKEMSAMERGDLKPMCSVKLKKGWNSLRVLSYADDHSRLLALNFVSLSRDEAIPYIQRDDDSDQGHLLAGPLNIPFPNLAGSLNFNLLNFVPVAHNPYADISMFLQACSFKAEEFVEEGSKTITLAPNQYLCYDLQDIRSGCVRLSVDTPQDSDVFLVFAESFNDGIPRSLHPLHGRRAIHIKLKAGSNNWEDFFPVGLRYVFILSAANFDININDVQLLALQTPESSGTKFECPDMTLNSTWQRSLSTLSSCSEYSYMDSPSGRRAQFLRDAALQSIYSMTATGQYDQAKNSLIEFSRGQYETGELPSVYPSSYFYTLGESSMYWVIWLQQYLLHTNDLETAEILLSTLKEVVNYYSFFENEDELLTGSVAILSSMIPDDAPMAPNTIFTSFNCLYLRMLSASSWVYSFLDLEEDSQSARDKMLRISKKLRSLCWDAERNLFVDWSSGGQQCGSYSVESNFLAMNAGIIPTNSLNDFLNQATLAEAPYLKLDFLHPKSPFLFDMVVQAATNINLRSWAFDLTRYYWGAMIEDELSTWPEFYDPDVAFSKETTSLCHGIGCGAAQFLINEVAGIRPAAPGYEQIYFNPLLDKMDWARARIKTVHGHIKVEWMKNAEGGVDVTLESAFSVDMIPQLKQRVADNSSFHLSDNISIIGRN</sequence>
<organism evidence="3 4">
    <name type="scientific">Lentisphaera profundi</name>
    <dbReference type="NCBI Taxonomy" id="1658616"/>
    <lineage>
        <taxon>Bacteria</taxon>
        <taxon>Pseudomonadati</taxon>
        <taxon>Lentisphaerota</taxon>
        <taxon>Lentisphaeria</taxon>
        <taxon>Lentisphaerales</taxon>
        <taxon>Lentisphaeraceae</taxon>
        <taxon>Lentisphaera</taxon>
    </lineage>
</organism>
<dbReference type="Gene3D" id="1.50.10.10">
    <property type="match status" value="1"/>
</dbReference>
<dbReference type="PANTHER" id="PTHR34987">
    <property type="entry name" value="C, PUTATIVE (AFU_ORTHOLOGUE AFUA_3G02880)-RELATED"/>
    <property type="match status" value="1"/>
</dbReference>
<dbReference type="InterPro" id="IPR008928">
    <property type="entry name" value="6-hairpin_glycosidase_sf"/>
</dbReference>
<gene>
    <name evidence="3" type="ORF">PQO03_12875</name>
</gene>
<dbReference type="Proteomes" id="UP001214250">
    <property type="component" value="Chromosome 2"/>
</dbReference>
<dbReference type="Gene3D" id="2.60.120.260">
    <property type="entry name" value="Galactose-binding domain-like"/>
    <property type="match status" value="2"/>
</dbReference>
<dbReference type="PANTHER" id="PTHR34987:SF2">
    <property type="entry name" value="B, PUTATIVE (AFU_ORTHOLOGUE AFUA_7G05040)-RELATED"/>
    <property type="match status" value="1"/>
</dbReference>
<proteinExistence type="predicted"/>
<dbReference type="InterPro" id="IPR008979">
    <property type="entry name" value="Galactose-bd-like_sf"/>
</dbReference>
<dbReference type="RefSeq" id="WP_274153598.1">
    <property type="nucleotide sequence ID" value="NZ_CP117812.1"/>
</dbReference>
<dbReference type="InterPro" id="IPR012341">
    <property type="entry name" value="6hp_glycosidase-like_sf"/>
</dbReference>
<evidence type="ECO:0000259" key="1">
    <source>
        <dbReference type="Pfam" id="PF17389"/>
    </source>
</evidence>
<evidence type="ECO:0000313" key="3">
    <source>
        <dbReference type="EMBL" id="WDE98729.1"/>
    </source>
</evidence>
<dbReference type="SUPFAM" id="SSF49785">
    <property type="entry name" value="Galactose-binding domain-like"/>
    <property type="match status" value="1"/>
</dbReference>
<feature type="domain" description="Alpha-L-rhamnosidase C-terminal" evidence="2">
    <location>
        <begin position="851"/>
        <end position="902"/>
    </location>
</feature>
<dbReference type="Pfam" id="PF17390">
    <property type="entry name" value="Bac_rhamnosid_C"/>
    <property type="match status" value="1"/>
</dbReference>
<dbReference type="InterPro" id="IPR035396">
    <property type="entry name" value="Bac_rhamnosid6H"/>
</dbReference>
<dbReference type="SUPFAM" id="SSF48208">
    <property type="entry name" value="Six-hairpin glycosidases"/>
    <property type="match status" value="1"/>
</dbReference>
<protein>
    <submittedName>
        <fullName evidence="3">Alpha-L-rhamnosidase C-terminal domain-containing protein</fullName>
    </submittedName>
</protein>
<evidence type="ECO:0000313" key="4">
    <source>
        <dbReference type="Proteomes" id="UP001214250"/>
    </source>
</evidence>
<dbReference type="Pfam" id="PF17389">
    <property type="entry name" value="Bac_rhamnosid6H"/>
    <property type="match status" value="1"/>
</dbReference>
<dbReference type="Gene3D" id="2.60.420.10">
    <property type="entry name" value="Maltose phosphorylase, domain 3"/>
    <property type="match status" value="1"/>
</dbReference>
<keyword evidence="4" id="KW-1185">Reference proteome</keyword>
<evidence type="ECO:0000259" key="2">
    <source>
        <dbReference type="Pfam" id="PF17390"/>
    </source>
</evidence>
<name>A0ABY7VZL5_9BACT</name>
<reference evidence="3 4" key="1">
    <citation type="submission" date="2023-02" db="EMBL/GenBank/DDBJ databases">
        <title>Genome sequence of Lentisphaera profundi SAORIC-696.</title>
        <authorList>
            <person name="Kim e."/>
            <person name="Cho J.-C."/>
            <person name="Choi A."/>
            <person name="Kang I."/>
        </authorList>
    </citation>
    <scope>NUCLEOTIDE SEQUENCE [LARGE SCALE GENOMIC DNA]</scope>
    <source>
        <strain evidence="3 4">SAORIC-696</strain>
    </source>
</reference>
<dbReference type="InterPro" id="IPR035398">
    <property type="entry name" value="Bac_rhamnosid_C"/>
</dbReference>
<dbReference type="EMBL" id="CP117812">
    <property type="protein sequence ID" value="WDE98729.1"/>
    <property type="molecule type" value="Genomic_DNA"/>
</dbReference>